<keyword evidence="7 9" id="KW-0906">Nuclear pore complex</keyword>
<dbReference type="GO" id="GO:0031965">
    <property type="term" value="C:nuclear membrane"/>
    <property type="evidence" value="ECO:0007669"/>
    <property type="project" value="UniProtKB-UniRule"/>
</dbReference>
<dbReference type="GO" id="GO:0006406">
    <property type="term" value="P:mRNA export from nucleus"/>
    <property type="evidence" value="ECO:0007669"/>
    <property type="project" value="TreeGrafter"/>
</dbReference>
<dbReference type="GO" id="GO:0045893">
    <property type="term" value="P:positive regulation of DNA-templated transcription"/>
    <property type="evidence" value="ECO:0007669"/>
    <property type="project" value="TreeGrafter"/>
</dbReference>
<evidence type="ECO:0000256" key="3">
    <source>
        <dbReference type="ARBA" id="ARBA00022448"/>
    </source>
</evidence>
<evidence type="ECO:0000256" key="4">
    <source>
        <dbReference type="ARBA" id="ARBA00022816"/>
    </source>
</evidence>
<dbReference type="Pfam" id="PF07575">
    <property type="entry name" value="Nucleopor_Nup85"/>
    <property type="match status" value="1"/>
</dbReference>
<comment type="subcellular location">
    <subcellularLocation>
        <location evidence="1 9">Nucleus</location>
        <location evidence="1 9">Nuclear pore complex</location>
    </subcellularLocation>
</comment>
<evidence type="ECO:0000256" key="6">
    <source>
        <dbReference type="ARBA" id="ARBA00023010"/>
    </source>
</evidence>
<evidence type="ECO:0000256" key="8">
    <source>
        <dbReference type="ARBA" id="ARBA00023242"/>
    </source>
</evidence>
<keyword evidence="9" id="KW-0472">Membrane</keyword>
<dbReference type="GO" id="GO:0017056">
    <property type="term" value="F:structural constituent of nuclear pore"/>
    <property type="evidence" value="ECO:0007669"/>
    <property type="project" value="TreeGrafter"/>
</dbReference>
<reference evidence="10" key="1">
    <citation type="submission" date="2021-01" db="EMBL/GenBank/DDBJ databases">
        <authorList>
            <person name="Corre E."/>
            <person name="Pelletier E."/>
            <person name="Niang G."/>
            <person name="Scheremetjew M."/>
            <person name="Finn R."/>
            <person name="Kale V."/>
            <person name="Holt S."/>
            <person name="Cochrane G."/>
            <person name="Meng A."/>
            <person name="Brown T."/>
            <person name="Cohen L."/>
        </authorList>
    </citation>
    <scope>NUCLEOTIDE SEQUENCE</scope>
    <source>
        <strain evidence="10">RCC856</strain>
    </source>
</reference>
<comment type="subunit">
    <text evidence="9">Component of the nuclear pore complex (NPC).</text>
</comment>
<keyword evidence="8 9" id="KW-0539">Nucleus</keyword>
<keyword evidence="4 9" id="KW-0509">mRNA transport</keyword>
<keyword evidence="5 9" id="KW-0653">Protein transport</keyword>
<evidence type="ECO:0000313" key="10">
    <source>
        <dbReference type="EMBL" id="CAE0016262.1"/>
    </source>
</evidence>
<comment type="similarity">
    <text evidence="2 9">Belongs to the nucleoporin Nup85 family.</text>
</comment>
<evidence type="ECO:0000256" key="2">
    <source>
        <dbReference type="ARBA" id="ARBA00005573"/>
    </source>
</evidence>
<dbReference type="AlphaFoldDB" id="A0A7S2Z1I6"/>
<protein>
    <recommendedName>
        <fullName evidence="9">Nuclear pore complex protein Nup85</fullName>
    </recommendedName>
</protein>
<organism evidence="10">
    <name type="scientific">Chloropicon laureae</name>
    <dbReference type="NCBI Taxonomy" id="464258"/>
    <lineage>
        <taxon>Eukaryota</taxon>
        <taxon>Viridiplantae</taxon>
        <taxon>Chlorophyta</taxon>
        <taxon>Chloropicophyceae</taxon>
        <taxon>Chloropicales</taxon>
        <taxon>Chloropicaceae</taxon>
        <taxon>Chloropicon</taxon>
    </lineage>
</organism>
<gene>
    <name evidence="10" type="ORF">CLAU1311_LOCUS3042</name>
</gene>
<keyword evidence="6 9" id="KW-0811">Translocation</keyword>
<accession>A0A7S2Z1I6</accession>
<evidence type="ECO:0000256" key="5">
    <source>
        <dbReference type="ARBA" id="ARBA00022927"/>
    </source>
</evidence>
<dbReference type="PANTHER" id="PTHR13373">
    <property type="entry name" value="FROUNT PROTEIN-RELATED"/>
    <property type="match status" value="1"/>
</dbReference>
<comment type="function">
    <text evidence="9">Functions as a component of the nuclear pore complex (NPC).</text>
</comment>
<evidence type="ECO:0000256" key="7">
    <source>
        <dbReference type="ARBA" id="ARBA00023132"/>
    </source>
</evidence>
<evidence type="ECO:0000256" key="1">
    <source>
        <dbReference type="ARBA" id="ARBA00004567"/>
    </source>
</evidence>
<dbReference type="EMBL" id="HBHU01004705">
    <property type="protein sequence ID" value="CAE0016262.1"/>
    <property type="molecule type" value="Transcribed_RNA"/>
</dbReference>
<keyword evidence="3 9" id="KW-0813">Transport</keyword>
<dbReference type="GO" id="GO:0031080">
    <property type="term" value="C:nuclear pore outer ring"/>
    <property type="evidence" value="ECO:0007669"/>
    <property type="project" value="TreeGrafter"/>
</dbReference>
<proteinExistence type="inferred from homology"/>
<dbReference type="PANTHER" id="PTHR13373:SF21">
    <property type="entry name" value="NUCLEAR PORE COMPLEX PROTEIN NUP85"/>
    <property type="match status" value="1"/>
</dbReference>
<name>A0A7S2Z1I6_9CHLO</name>
<dbReference type="GO" id="GO:0006606">
    <property type="term" value="P:protein import into nucleus"/>
    <property type="evidence" value="ECO:0007669"/>
    <property type="project" value="TreeGrafter"/>
</dbReference>
<sequence length="479" mass="53389">MLEIFYVNQPVSFTAQVQDFVGWLQRNSQVLAGFEKKAPQIEGTLKALYECAIPEMKETYWTSVQTLVFLGFNEAAIDLLVQHSAWTRWQNKDMAVKAQFEILESLITILQKMPRLAGSSNASAAVVGAAKVFTNASDFEVYRQKWLLACRQLLQNEVLWLECANSDEMTALGAKAVLSGLSGHEKTLRARAGTWTDLLCAQLLHRYSSLESFAELSSLTEYCIDSRDGAAAAAGSSGGDDGDGDGGVSFVADILLAILNDNVQEVISLCSQTLGPWFMAHAPDLFIDAKRQELQQMAGQQFERFVVEFTEALMPNTSMWQTVCDYLAWCPTWGEGALQIYLERLPVSRSDDKTVLQALEVADRHALPACAAQICRTLGVSRWQQGQRGSAVLWLRRGHDDRRVKHYIAEQKGRMDELDQILESLAEYERRRQTDEGGDGRAELDEILETLTGYAFKHESGGDQEKLQSVQLALARAIQ</sequence>
<dbReference type="InterPro" id="IPR011502">
    <property type="entry name" value="Nucleoporin_Nup85"/>
</dbReference>
<evidence type="ECO:0000256" key="9">
    <source>
        <dbReference type="RuleBase" id="RU365073"/>
    </source>
</evidence>